<dbReference type="InterPro" id="IPR035969">
    <property type="entry name" value="Rab-GAP_TBC_sf"/>
</dbReference>
<dbReference type="SUPFAM" id="SSF47923">
    <property type="entry name" value="Ypt/Rab-GAP domain of gyp1p"/>
    <property type="match status" value="1"/>
</dbReference>
<dbReference type="GO" id="GO:0031267">
    <property type="term" value="F:small GTPase binding"/>
    <property type="evidence" value="ECO:0007669"/>
    <property type="project" value="TreeGrafter"/>
</dbReference>
<name>A0A8K0JZJ9_LADFU</name>
<gene>
    <name evidence="2" type="ORF">J437_LFUL006170</name>
</gene>
<protein>
    <recommendedName>
        <fullName evidence="1">Rab-GAP TBC domain-containing protein</fullName>
    </recommendedName>
</protein>
<dbReference type="Gene3D" id="1.10.472.80">
    <property type="entry name" value="Ypt/Rab-GAP domain of gyp1p, domain 3"/>
    <property type="match status" value="1"/>
</dbReference>
<evidence type="ECO:0000259" key="1">
    <source>
        <dbReference type="PROSITE" id="PS50086"/>
    </source>
</evidence>
<sequence>MMKHGESNKKVIHSMLSVLEEESDIYEIFPDYVDTSDISILTDSPIKKGALKTFQEVQALIQTGKKKEVKQVIRENSWPVNSSIRKQLWPLLCHQHAQDKTVLEGFYWDVVKQIFGTTDLPEKSVMLPPFVDGSKCLSYHLSRKGKTIAERVVAVIGYSFPDITYSPAIFPIAAILLHFMNEEECYNCMTHLVKSDPKAKETFITQTKLLYEVTWRTAMQVSKKHAKSATSFLLRNSPSNTKVEHMFQDWLWWTFQGLPFHHLVRVMDCFLNEGMKVFYRVSMAILLLFHKYSGASSFSSSPVHATNSSTQPTIPSSSSWLQEISANGVEAALLKFCRQMPVSCLWNSYVTACTC</sequence>
<reference evidence="2" key="2">
    <citation type="submission" date="2017-10" db="EMBL/GenBank/DDBJ databases">
        <title>Ladona fulva Genome sequencing and assembly.</title>
        <authorList>
            <person name="Murali S."/>
            <person name="Richards S."/>
            <person name="Bandaranaike D."/>
            <person name="Bellair M."/>
            <person name="Blankenburg K."/>
            <person name="Chao H."/>
            <person name="Dinh H."/>
            <person name="Doddapaneni H."/>
            <person name="Dugan-Rocha S."/>
            <person name="Elkadiri S."/>
            <person name="Gnanaolivu R."/>
            <person name="Hernandez B."/>
            <person name="Skinner E."/>
            <person name="Javaid M."/>
            <person name="Lee S."/>
            <person name="Li M."/>
            <person name="Ming W."/>
            <person name="Munidasa M."/>
            <person name="Muniz J."/>
            <person name="Nguyen L."/>
            <person name="Hughes D."/>
            <person name="Osuji N."/>
            <person name="Pu L.-L."/>
            <person name="Puazo M."/>
            <person name="Qu C."/>
            <person name="Quiroz J."/>
            <person name="Raj R."/>
            <person name="Weissenberger G."/>
            <person name="Xin Y."/>
            <person name="Zou X."/>
            <person name="Han Y."/>
            <person name="Worley K."/>
            <person name="Muzny D."/>
            <person name="Gibbs R."/>
        </authorList>
    </citation>
    <scope>NUCLEOTIDE SEQUENCE</scope>
    <source>
        <strain evidence="2">Sampled in the wild</strain>
    </source>
</reference>
<dbReference type="OrthoDB" id="10065050at2759"/>
<accession>A0A8K0JZJ9</accession>
<evidence type="ECO:0000313" key="3">
    <source>
        <dbReference type="Proteomes" id="UP000792457"/>
    </source>
</evidence>
<dbReference type="AlphaFoldDB" id="A0A8K0JZJ9"/>
<feature type="domain" description="Rab-GAP TBC" evidence="1">
    <location>
        <begin position="79"/>
        <end position="274"/>
    </location>
</feature>
<dbReference type="InterPro" id="IPR050302">
    <property type="entry name" value="Rab_GAP_TBC_domain"/>
</dbReference>
<dbReference type="Proteomes" id="UP000792457">
    <property type="component" value="Unassembled WGS sequence"/>
</dbReference>
<comment type="caution">
    <text evidence="2">The sequence shown here is derived from an EMBL/GenBank/DDBJ whole genome shotgun (WGS) entry which is preliminary data.</text>
</comment>
<dbReference type="Pfam" id="PF00566">
    <property type="entry name" value="RabGAP-TBC"/>
    <property type="match status" value="1"/>
</dbReference>
<proteinExistence type="predicted"/>
<dbReference type="PANTHER" id="PTHR47219">
    <property type="entry name" value="RAB GTPASE-ACTIVATING PROTEIN 1-LIKE"/>
    <property type="match status" value="1"/>
</dbReference>
<reference evidence="2" key="1">
    <citation type="submission" date="2013-04" db="EMBL/GenBank/DDBJ databases">
        <authorList>
            <person name="Qu J."/>
            <person name="Murali S.C."/>
            <person name="Bandaranaike D."/>
            <person name="Bellair M."/>
            <person name="Blankenburg K."/>
            <person name="Chao H."/>
            <person name="Dinh H."/>
            <person name="Doddapaneni H."/>
            <person name="Downs B."/>
            <person name="Dugan-Rocha S."/>
            <person name="Elkadiri S."/>
            <person name="Gnanaolivu R.D."/>
            <person name="Hernandez B."/>
            <person name="Javaid M."/>
            <person name="Jayaseelan J.C."/>
            <person name="Lee S."/>
            <person name="Li M."/>
            <person name="Ming W."/>
            <person name="Munidasa M."/>
            <person name="Muniz J."/>
            <person name="Nguyen L."/>
            <person name="Ongeri F."/>
            <person name="Osuji N."/>
            <person name="Pu L.-L."/>
            <person name="Puazo M."/>
            <person name="Qu C."/>
            <person name="Quiroz J."/>
            <person name="Raj R."/>
            <person name="Weissenberger G."/>
            <person name="Xin Y."/>
            <person name="Zou X."/>
            <person name="Han Y."/>
            <person name="Richards S."/>
            <person name="Worley K."/>
            <person name="Muzny D."/>
            <person name="Gibbs R."/>
        </authorList>
    </citation>
    <scope>NUCLEOTIDE SEQUENCE</scope>
    <source>
        <strain evidence="2">Sampled in the wild</strain>
    </source>
</reference>
<dbReference type="GO" id="GO:0005096">
    <property type="term" value="F:GTPase activator activity"/>
    <property type="evidence" value="ECO:0007669"/>
    <property type="project" value="TreeGrafter"/>
</dbReference>
<evidence type="ECO:0000313" key="2">
    <source>
        <dbReference type="EMBL" id="KAG8225146.1"/>
    </source>
</evidence>
<dbReference type="PROSITE" id="PS50086">
    <property type="entry name" value="TBC_RABGAP"/>
    <property type="match status" value="1"/>
</dbReference>
<dbReference type="SMART" id="SM00164">
    <property type="entry name" value="TBC"/>
    <property type="match status" value="1"/>
</dbReference>
<keyword evidence="3" id="KW-1185">Reference proteome</keyword>
<dbReference type="PANTHER" id="PTHR47219:SF20">
    <property type="entry name" value="TBC1 DOMAIN FAMILY MEMBER 2B"/>
    <property type="match status" value="1"/>
</dbReference>
<organism evidence="2 3">
    <name type="scientific">Ladona fulva</name>
    <name type="common">Scarce chaser dragonfly</name>
    <name type="synonym">Libellula fulva</name>
    <dbReference type="NCBI Taxonomy" id="123851"/>
    <lineage>
        <taxon>Eukaryota</taxon>
        <taxon>Metazoa</taxon>
        <taxon>Ecdysozoa</taxon>
        <taxon>Arthropoda</taxon>
        <taxon>Hexapoda</taxon>
        <taxon>Insecta</taxon>
        <taxon>Pterygota</taxon>
        <taxon>Palaeoptera</taxon>
        <taxon>Odonata</taxon>
        <taxon>Epiprocta</taxon>
        <taxon>Anisoptera</taxon>
        <taxon>Libelluloidea</taxon>
        <taxon>Libellulidae</taxon>
        <taxon>Ladona</taxon>
    </lineage>
</organism>
<dbReference type="InterPro" id="IPR000195">
    <property type="entry name" value="Rab-GAP-TBC_dom"/>
</dbReference>
<dbReference type="EMBL" id="KZ308225">
    <property type="protein sequence ID" value="KAG8225146.1"/>
    <property type="molecule type" value="Genomic_DNA"/>
</dbReference>